<reference evidence="6" key="1">
    <citation type="submission" date="2021-01" db="EMBL/GenBank/DDBJ databases">
        <authorList>
            <person name="Zhong Y.L."/>
        </authorList>
    </citation>
    <scope>NUCLEOTIDE SEQUENCE</scope>
    <source>
        <strain evidence="6">KCTC 23302</strain>
    </source>
</reference>
<keyword evidence="7" id="KW-1185">Reference proteome</keyword>
<dbReference type="PANTHER" id="PTHR30011">
    <property type="entry name" value="ALKANESULFONATE MONOOXYGENASE-RELATED"/>
    <property type="match status" value="1"/>
</dbReference>
<evidence type="ECO:0000256" key="3">
    <source>
        <dbReference type="ARBA" id="ARBA00023002"/>
    </source>
</evidence>
<name>A0A936ZVW2_9FLAO</name>
<organism evidence="6 7">
    <name type="scientific">Aquimarina mytili</name>
    <dbReference type="NCBI Taxonomy" id="874423"/>
    <lineage>
        <taxon>Bacteria</taxon>
        <taxon>Pseudomonadati</taxon>
        <taxon>Bacteroidota</taxon>
        <taxon>Flavobacteriia</taxon>
        <taxon>Flavobacteriales</taxon>
        <taxon>Flavobacteriaceae</taxon>
        <taxon>Aquimarina</taxon>
    </lineage>
</organism>
<keyword evidence="3" id="KW-0560">Oxidoreductase</keyword>
<dbReference type="Proteomes" id="UP000651057">
    <property type="component" value="Unassembled WGS sequence"/>
</dbReference>
<dbReference type="InterPro" id="IPR011251">
    <property type="entry name" value="Luciferase-like_dom"/>
</dbReference>
<dbReference type="NCBIfam" id="TIGR03571">
    <property type="entry name" value="lucif_BA3436"/>
    <property type="match status" value="1"/>
</dbReference>
<proteinExistence type="predicted"/>
<evidence type="ECO:0000313" key="6">
    <source>
        <dbReference type="EMBL" id="MBL0682950.1"/>
    </source>
</evidence>
<dbReference type="InterPro" id="IPR051260">
    <property type="entry name" value="Diverse_substr_monoxygenases"/>
</dbReference>
<dbReference type="GO" id="GO:0004497">
    <property type="term" value="F:monooxygenase activity"/>
    <property type="evidence" value="ECO:0007669"/>
    <property type="project" value="UniProtKB-KW"/>
</dbReference>
<keyword evidence="4" id="KW-0503">Monooxygenase</keyword>
<dbReference type="EMBL" id="JAERQJ010000002">
    <property type="protein sequence ID" value="MBL0682950.1"/>
    <property type="molecule type" value="Genomic_DNA"/>
</dbReference>
<dbReference type="Gene3D" id="3.20.20.30">
    <property type="entry name" value="Luciferase-like domain"/>
    <property type="match status" value="1"/>
</dbReference>
<evidence type="ECO:0000256" key="2">
    <source>
        <dbReference type="ARBA" id="ARBA00022643"/>
    </source>
</evidence>
<evidence type="ECO:0000313" key="7">
    <source>
        <dbReference type="Proteomes" id="UP000651057"/>
    </source>
</evidence>
<dbReference type="InterPro" id="IPR020020">
    <property type="entry name" value="Luciferase-type_oxidoreductase"/>
</dbReference>
<evidence type="ECO:0000256" key="1">
    <source>
        <dbReference type="ARBA" id="ARBA00022630"/>
    </source>
</evidence>
<dbReference type="AlphaFoldDB" id="A0A936ZVW2"/>
<dbReference type="RefSeq" id="WP_201917497.1">
    <property type="nucleotide sequence ID" value="NZ_BAABAX010000023.1"/>
</dbReference>
<feature type="domain" description="Luciferase-like" evidence="5">
    <location>
        <begin position="21"/>
        <end position="231"/>
    </location>
</feature>
<accession>A0A936ZVW2</accession>
<evidence type="ECO:0000256" key="4">
    <source>
        <dbReference type="ARBA" id="ARBA00023033"/>
    </source>
</evidence>
<dbReference type="InterPro" id="IPR036661">
    <property type="entry name" value="Luciferase-like_sf"/>
</dbReference>
<dbReference type="GO" id="GO:0016705">
    <property type="term" value="F:oxidoreductase activity, acting on paired donors, with incorporation or reduction of molecular oxygen"/>
    <property type="evidence" value="ECO:0007669"/>
    <property type="project" value="InterPro"/>
</dbReference>
<dbReference type="Pfam" id="PF00296">
    <property type="entry name" value="Bac_luciferase"/>
    <property type="match status" value="1"/>
</dbReference>
<evidence type="ECO:0000259" key="5">
    <source>
        <dbReference type="Pfam" id="PF00296"/>
    </source>
</evidence>
<keyword evidence="2" id="KW-0288">FMN</keyword>
<dbReference type="PANTHER" id="PTHR30011:SF16">
    <property type="entry name" value="C2H2 FINGER DOMAIN TRANSCRIPTION FACTOR (EUROFUNG)-RELATED"/>
    <property type="match status" value="1"/>
</dbReference>
<comment type="caution">
    <text evidence="6">The sequence shown here is derived from an EMBL/GenBank/DDBJ whole genome shotgun (WGS) entry which is preliminary data.</text>
</comment>
<sequence>MRFEQINKGFNTTFQHNSLSIGVVIPIENYANSPIPKMEKHLERVKLIEELGFKALWVRDVPFHVPSFGDAGQTYDPFTYLGYLAGQTSKIALGVSSIALPLHHPVHVAKSAATIDQLSDGRLILGIASGDRYDEYPAMNIEYEKRGQIFRESFEYIRSVQDSFPVLKGNSFGNLQGHIDVLPKAFTHKIPMLVTGYSQQSLEWNAKNGDGWMYYPRNPLQQQYTIAQWRELMLHGSSKPFMQPLYIDLQANDDFKPQPIHLGFRTGANYLIEYFQNLKTIGVNHVALNLRFNSSKIEETLEKLAEEVLPHFHEEIKEEIKL</sequence>
<gene>
    <name evidence="6" type="ORF">JJQ60_05455</name>
</gene>
<dbReference type="SUPFAM" id="SSF51679">
    <property type="entry name" value="Bacterial luciferase-like"/>
    <property type="match status" value="1"/>
</dbReference>
<keyword evidence="1" id="KW-0285">Flavoprotein</keyword>
<protein>
    <submittedName>
        <fullName evidence="6">LLM class oxidoreductase</fullName>
    </submittedName>
</protein>